<evidence type="ECO:0000256" key="1">
    <source>
        <dbReference type="SAM" id="SignalP"/>
    </source>
</evidence>
<dbReference type="Pfam" id="PF13648">
    <property type="entry name" value="Lipocalin_4"/>
    <property type="match status" value="1"/>
</dbReference>
<gene>
    <name evidence="3" type="ORF">SAMN05421593_4185</name>
</gene>
<evidence type="ECO:0000259" key="2">
    <source>
        <dbReference type="Pfam" id="PF13648"/>
    </source>
</evidence>
<keyword evidence="1" id="KW-0732">Signal</keyword>
<protein>
    <submittedName>
        <fullName evidence="3">Lipocalin-like domain-containing protein</fullName>
    </submittedName>
</protein>
<dbReference type="AlphaFoldDB" id="A0A1H6I735"/>
<sequence>MIKKALFLSIAALGMFSCSSDDDTNTVNEPSIVGKWHPSKYMAYSGKDGSIITNESSDAGVCDKKSFIDLNSAGKWHEIDYYGNAGGQCTVDLDTTYDYTYDAASKKLQVKYSNGATDVYTVKKLTDTQLELVEQLFDTDGDGIKDEFTTLFNRE</sequence>
<feature type="signal peptide" evidence="1">
    <location>
        <begin position="1"/>
        <end position="20"/>
    </location>
</feature>
<dbReference type="Proteomes" id="UP000198561">
    <property type="component" value="Unassembled WGS sequence"/>
</dbReference>
<name>A0A1H6I735_CHRCI</name>
<reference evidence="3 4" key="1">
    <citation type="submission" date="2016-10" db="EMBL/GenBank/DDBJ databases">
        <authorList>
            <person name="de Groot N.N."/>
        </authorList>
    </citation>
    <scope>NUCLEOTIDE SEQUENCE [LARGE SCALE GENOMIC DNA]</scope>
    <source>
        <strain evidence="3 4">DSM 23031</strain>
    </source>
</reference>
<organism evidence="3 4">
    <name type="scientific">Chryseobacterium culicis</name>
    <dbReference type="NCBI Taxonomy" id="680127"/>
    <lineage>
        <taxon>Bacteria</taxon>
        <taxon>Pseudomonadati</taxon>
        <taxon>Bacteroidota</taxon>
        <taxon>Flavobacteriia</taxon>
        <taxon>Flavobacteriales</taxon>
        <taxon>Weeksellaceae</taxon>
        <taxon>Chryseobacterium group</taxon>
        <taxon>Chryseobacterium</taxon>
    </lineage>
</organism>
<feature type="domain" description="Lipocalin-like" evidence="2">
    <location>
        <begin position="32"/>
        <end position="132"/>
    </location>
</feature>
<dbReference type="EMBL" id="FNWQ01000007">
    <property type="protein sequence ID" value="SEH44533.1"/>
    <property type="molecule type" value="Genomic_DNA"/>
</dbReference>
<feature type="chain" id="PRO_5011777181" evidence="1">
    <location>
        <begin position="21"/>
        <end position="155"/>
    </location>
</feature>
<evidence type="ECO:0000313" key="3">
    <source>
        <dbReference type="EMBL" id="SEH44533.1"/>
    </source>
</evidence>
<dbReference type="InterPro" id="IPR024311">
    <property type="entry name" value="Lipocalin-like"/>
</dbReference>
<evidence type="ECO:0000313" key="4">
    <source>
        <dbReference type="Proteomes" id="UP000198561"/>
    </source>
</evidence>
<accession>A0A1H6I735</accession>
<dbReference type="RefSeq" id="WP_089695458.1">
    <property type="nucleotide sequence ID" value="NZ_DALZIY010000002.1"/>
</dbReference>
<dbReference type="OrthoDB" id="1262396at2"/>
<proteinExistence type="predicted"/>
<dbReference type="PROSITE" id="PS51257">
    <property type="entry name" value="PROKAR_LIPOPROTEIN"/>
    <property type="match status" value="1"/>
</dbReference>